<reference evidence="1 2" key="1">
    <citation type="journal article" date="2023" name="Nucleic Acids Res.">
        <title>The hologenome of Daphnia magna reveals possible DNA methylation and microbiome-mediated evolution of the host genome.</title>
        <authorList>
            <person name="Chaturvedi A."/>
            <person name="Li X."/>
            <person name="Dhandapani V."/>
            <person name="Marshall H."/>
            <person name="Kissane S."/>
            <person name="Cuenca-Cambronero M."/>
            <person name="Asole G."/>
            <person name="Calvet F."/>
            <person name="Ruiz-Romero M."/>
            <person name="Marangio P."/>
            <person name="Guigo R."/>
            <person name="Rago D."/>
            <person name="Mirbahai L."/>
            <person name="Eastwood N."/>
            <person name="Colbourne J.K."/>
            <person name="Zhou J."/>
            <person name="Mallon E."/>
            <person name="Orsini L."/>
        </authorList>
    </citation>
    <scope>NUCLEOTIDE SEQUENCE [LARGE SCALE GENOMIC DNA]</scope>
    <source>
        <strain evidence="1">LRV0_1</strain>
    </source>
</reference>
<evidence type="ECO:0000313" key="1">
    <source>
        <dbReference type="EMBL" id="KAK4030468.1"/>
    </source>
</evidence>
<proteinExistence type="predicted"/>
<keyword evidence="2" id="KW-1185">Reference proteome</keyword>
<comment type="caution">
    <text evidence="1">The sequence shown here is derived from an EMBL/GenBank/DDBJ whole genome shotgun (WGS) entry which is preliminary data.</text>
</comment>
<protein>
    <submittedName>
        <fullName evidence="1">Uncharacterized protein</fullName>
    </submittedName>
</protein>
<accession>A0ABR0AZB2</accession>
<gene>
    <name evidence="1" type="ORF">OUZ56_023658</name>
</gene>
<organism evidence="1 2">
    <name type="scientific">Daphnia magna</name>
    <dbReference type="NCBI Taxonomy" id="35525"/>
    <lineage>
        <taxon>Eukaryota</taxon>
        <taxon>Metazoa</taxon>
        <taxon>Ecdysozoa</taxon>
        <taxon>Arthropoda</taxon>
        <taxon>Crustacea</taxon>
        <taxon>Branchiopoda</taxon>
        <taxon>Diplostraca</taxon>
        <taxon>Cladocera</taxon>
        <taxon>Anomopoda</taxon>
        <taxon>Daphniidae</taxon>
        <taxon>Daphnia</taxon>
    </lineage>
</organism>
<sequence length="77" mass="8637">MEFLPRLVLRSAESESEALTDYTIEPVANMGFEPTRAMHNGLAVHHLNHSVTSSDYFHHVEVLSPNALADDFNNTQI</sequence>
<dbReference type="Proteomes" id="UP001234178">
    <property type="component" value="Unassembled WGS sequence"/>
</dbReference>
<evidence type="ECO:0000313" key="2">
    <source>
        <dbReference type="Proteomes" id="UP001234178"/>
    </source>
</evidence>
<dbReference type="EMBL" id="JAOYFB010000039">
    <property type="protein sequence ID" value="KAK4030468.1"/>
    <property type="molecule type" value="Genomic_DNA"/>
</dbReference>
<name>A0ABR0AZB2_9CRUS</name>